<accession>A0A5B7KAL4</accession>
<keyword evidence="3" id="KW-1185">Reference proteome</keyword>
<dbReference type="AlphaFoldDB" id="A0A5B7KAL4"/>
<evidence type="ECO:0000313" key="3">
    <source>
        <dbReference type="Proteomes" id="UP000324222"/>
    </source>
</evidence>
<evidence type="ECO:0000313" key="2">
    <source>
        <dbReference type="EMBL" id="MPD03866.1"/>
    </source>
</evidence>
<comment type="caution">
    <text evidence="2">The sequence shown here is derived from an EMBL/GenBank/DDBJ whole genome shotgun (WGS) entry which is preliminary data.</text>
</comment>
<evidence type="ECO:0000256" key="1">
    <source>
        <dbReference type="SAM" id="MobiDB-lite"/>
    </source>
</evidence>
<feature type="compositionally biased region" description="Basic and acidic residues" evidence="1">
    <location>
        <begin position="92"/>
        <end position="123"/>
    </location>
</feature>
<name>A0A5B7KAL4_PORTR</name>
<dbReference type="Proteomes" id="UP000324222">
    <property type="component" value="Unassembled WGS sequence"/>
</dbReference>
<sequence length="123" mass="13462">MRVMGRAVCMDWLGTPLYPGADGGILDAGAWSGVLRQDRDRAASQCLAAGGHEGIAATLRCGSEGRGKEGLIKSDREEKNSDEENEILKTQLAEHWEPETVEQDKTEPAEQDKTEPAEHENTR</sequence>
<proteinExistence type="predicted"/>
<reference evidence="2 3" key="1">
    <citation type="submission" date="2019-05" db="EMBL/GenBank/DDBJ databases">
        <title>Another draft genome of Portunus trituberculatus and its Hox gene families provides insights of decapod evolution.</title>
        <authorList>
            <person name="Jeong J.-H."/>
            <person name="Song I."/>
            <person name="Kim S."/>
            <person name="Choi T."/>
            <person name="Kim D."/>
            <person name="Ryu S."/>
            <person name="Kim W."/>
        </authorList>
    </citation>
    <scope>NUCLEOTIDE SEQUENCE [LARGE SCALE GENOMIC DNA]</scope>
    <source>
        <tissue evidence="2">Muscle</tissue>
    </source>
</reference>
<dbReference type="EMBL" id="VSRR010138306">
    <property type="protein sequence ID" value="MPD03866.1"/>
    <property type="molecule type" value="Genomic_DNA"/>
</dbReference>
<protein>
    <submittedName>
        <fullName evidence="2">Uncharacterized protein</fullName>
    </submittedName>
</protein>
<feature type="compositionally biased region" description="Basic and acidic residues" evidence="1">
    <location>
        <begin position="64"/>
        <end position="79"/>
    </location>
</feature>
<organism evidence="2 3">
    <name type="scientific">Portunus trituberculatus</name>
    <name type="common">Swimming crab</name>
    <name type="synonym">Neptunus trituberculatus</name>
    <dbReference type="NCBI Taxonomy" id="210409"/>
    <lineage>
        <taxon>Eukaryota</taxon>
        <taxon>Metazoa</taxon>
        <taxon>Ecdysozoa</taxon>
        <taxon>Arthropoda</taxon>
        <taxon>Crustacea</taxon>
        <taxon>Multicrustacea</taxon>
        <taxon>Malacostraca</taxon>
        <taxon>Eumalacostraca</taxon>
        <taxon>Eucarida</taxon>
        <taxon>Decapoda</taxon>
        <taxon>Pleocyemata</taxon>
        <taxon>Brachyura</taxon>
        <taxon>Eubrachyura</taxon>
        <taxon>Portunoidea</taxon>
        <taxon>Portunidae</taxon>
        <taxon>Portuninae</taxon>
        <taxon>Portunus</taxon>
    </lineage>
</organism>
<feature type="region of interest" description="Disordered" evidence="1">
    <location>
        <begin position="64"/>
        <end position="123"/>
    </location>
</feature>
<gene>
    <name evidence="2" type="ORF">E2C01_099522</name>
</gene>